<dbReference type="UniPathway" id="UPA00079"/>
<name>A0A385YTQ4_9BACL</name>
<protein>
    <recommendedName>
        <fullName evidence="7">2-succinyl-5-enolpyruvyl-6-hydroxy-3-cyclohexene-1-carboxylate synthase</fullName>
        <shortName evidence="7">SEPHCHC synthase</shortName>
        <ecNumber evidence="7">2.2.1.9</ecNumber>
    </recommendedName>
    <alternativeName>
        <fullName evidence="7">Menaquinone biosynthesis protein MenD</fullName>
    </alternativeName>
</protein>
<dbReference type="InterPro" id="IPR012001">
    <property type="entry name" value="Thiamin_PyroP_enz_TPP-bd_dom"/>
</dbReference>
<evidence type="ECO:0000256" key="4">
    <source>
        <dbReference type="ARBA" id="ARBA00022842"/>
    </source>
</evidence>
<organism evidence="11 12">
    <name type="scientific">Paenisporosarcina cavernae</name>
    <dbReference type="NCBI Taxonomy" id="2320858"/>
    <lineage>
        <taxon>Bacteria</taxon>
        <taxon>Bacillati</taxon>
        <taxon>Bacillota</taxon>
        <taxon>Bacilli</taxon>
        <taxon>Bacillales</taxon>
        <taxon>Caryophanaceae</taxon>
        <taxon>Paenisporosarcina</taxon>
    </lineage>
</organism>
<keyword evidence="12" id="KW-1185">Reference proteome</keyword>
<dbReference type="PANTHER" id="PTHR42916:SF1">
    <property type="entry name" value="PROTEIN PHYLLO, CHLOROPLASTIC"/>
    <property type="match status" value="1"/>
</dbReference>
<dbReference type="HAMAP" id="MF_01659">
    <property type="entry name" value="MenD"/>
    <property type="match status" value="1"/>
</dbReference>
<reference evidence="12" key="1">
    <citation type="submission" date="2018-09" db="EMBL/GenBank/DDBJ databases">
        <authorList>
            <person name="Zhu H."/>
        </authorList>
    </citation>
    <scope>NUCLEOTIDE SEQUENCE [LARGE SCALE GENOMIC DNA]</scope>
    <source>
        <strain evidence="12">K2R23-3</strain>
    </source>
</reference>
<dbReference type="EMBL" id="CP032418">
    <property type="protein sequence ID" value="AYC29924.1"/>
    <property type="molecule type" value="Genomic_DNA"/>
</dbReference>
<evidence type="ECO:0000256" key="3">
    <source>
        <dbReference type="ARBA" id="ARBA00022723"/>
    </source>
</evidence>
<gene>
    <name evidence="7 11" type="primary">menD</name>
    <name evidence="11" type="ORF">D3873_08455</name>
</gene>
<evidence type="ECO:0000259" key="10">
    <source>
        <dbReference type="Pfam" id="PF16582"/>
    </source>
</evidence>
<dbReference type="Gene3D" id="3.40.50.970">
    <property type="match status" value="2"/>
</dbReference>
<evidence type="ECO:0000256" key="7">
    <source>
        <dbReference type="HAMAP-Rule" id="MF_01659"/>
    </source>
</evidence>
<accession>A0A385YTQ4</accession>
<dbReference type="RefSeq" id="WP_119883660.1">
    <property type="nucleotide sequence ID" value="NZ_CP032418.1"/>
</dbReference>
<evidence type="ECO:0000256" key="2">
    <source>
        <dbReference type="ARBA" id="ARBA00022679"/>
    </source>
</evidence>
<comment type="cofactor">
    <cofactor evidence="7">
        <name>Mg(2+)</name>
        <dbReference type="ChEBI" id="CHEBI:18420"/>
    </cofactor>
    <cofactor evidence="7">
        <name>Mn(2+)</name>
        <dbReference type="ChEBI" id="CHEBI:29035"/>
    </cofactor>
</comment>
<dbReference type="GO" id="GO:0030976">
    <property type="term" value="F:thiamine pyrophosphate binding"/>
    <property type="evidence" value="ECO:0007669"/>
    <property type="project" value="UniProtKB-UniRule"/>
</dbReference>
<evidence type="ECO:0000256" key="1">
    <source>
        <dbReference type="ARBA" id="ARBA00022428"/>
    </source>
</evidence>
<keyword evidence="2 7" id="KW-0808">Transferase</keyword>
<dbReference type="GO" id="GO:0000287">
    <property type="term" value="F:magnesium ion binding"/>
    <property type="evidence" value="ECO:0007669"/>
    <property type="project" value="UniProtKB-UniRule"/>
</dbReference>
<dbReference type="Pfam" id="PF16582">
    <property type="entry name" value="TPP_enzyme_M_2"/>
    <property type="match status" value="1"/>
</dbReference>
<dbReference type="InterPro" id="IPR029061">
    <property type="entry name" value="THDP-binding"/>
</dbReference>
<dbReference type="PIRSF" id="PIRSF004983">
    <property type="entry name" value="MenD"/>
    <property type="match status" value="1"/>
</dbReference>
<dbReference type="AlphaFoldDB" id="A0A385YTQ4"/>
<dbReference type="InterPro" id="IPR011766">
    <property type="entry name" value="TPP_enzyme_TPP-bd"/>
</dbReference>
<dbReference type="GO" id="GO:0070204">
    <property type="term" value="F:2-succinyl-5-enolpyruvyl-6-hydroxy-3-cyclohexene-1-carboxylic-acid synthase activity"/>
    <property type="evidence" value="ECO:0007669"/>
    <property type="project" value="UniProtKB-UniRule"/>
</dbReference>
<dbReference type="InterPro" id="IPR029035">
    <property type="entry name" value="DHS-like_NAD/FAD-binding_dom"/>
</dbReference>
<dbReference type="CDD" id="cd02009">
    <property type="entry name" value="TPP_SHCHC_synthase"/>
    <property type="match status" value="1"/>
</dbReference>
<comment type="cofactor">
    <cofactor evidence="7">
        <name>thiamine diphosphate</name>
        <dbReference type="ChEBI" id="CHEBI:58937"/>
    </cofactor>
    <text evidence="7">Binds 1 thiamine pyrophosphate per subunit.</text>
</comment>
<evidence type="ECO:0000313" key="12">
    <source>
        <dbReference type="Proteomes" id="UP000265725"/>
    </source>
</evidence>
<dbReference type="SUPFAM" id="SSF52467">
    <property type="entry name" value="DHS-like NAD/FAD-binding domain"/>
    <property type="match status" value="1"/>
</dbReference>
<evidence type="ECO:0000313" key="11">
    <source>
        <dbReference type="EMBL" id="AYC29924.1"/>
    </source>
</evidence>
<evidence type="ECO:0000256" key="6">
    <source>
        <dbReference type="ARBA" id="ARBA00023211"/>
    </source>
</evidence>
<comment type="pathway">
    <text evidence="7">Quinol/quinone metabolism; 1,4-dihydroxy-2-naphthoate biosynthesis; 1,4-dihydroxy-2-naphthoate from chorismate: step 2/7.</text>
</comment>
<feature type="domain" description="Thiamine pyrophosphate enzyme TPP-binding" evidence="8">
    <location>
        <begin position="421"/>
        <end position="527"/>
    </location>
</feature>
<keyword evidence="5 7" id="KW-0786">Thiamine pyrophosphate</keyword>
<comment type="similarity">
    <text evidence="7">Belongs to the TPP enzyme family. MenD subfamily.</text>
</comment>
<evidence type="ECO:0000256" key="5">
    <source>
        <dbReference type="ARBA" id="ARBA00023052"/>
    </source>
</evidence>
<dbReference type="InterPro" id="IPR032264">
    <property type="entry name" value="MenD_middle"/>
</dbReference>
<keyword evidence="4 7" id="KW-0460">Magnesium</keyword>
<sequence length="565" mass="62520">MESKQVLTNYVATFVQSLIAQGVEHVVISPGSRSTPLAYAFKHVKTIKTYLHIDERSAGFMALGMAKSLQKPVALLCTSGTAAANYFPAIVEAKNARIPLIVITADRPHELREVGAAQAIDQVNLYGNQVKWSVDFPLPDAQASTNQFLTQHITRMVQTAVTAPRGPVHMNVPFREPLLINLEEKFAPVSSVQSFPTRNSVLPETLKEVQTIMKDSTRGIVVVGELPMNTNSEELLKALEKIGWPVLADPLSNLRKFTHECVIDQYDSLMKSSSFTSRITPDVIIRIGAQPVSKPLALFLSKVKAQAVITIDESAQYRDPFMWTTHHIVAAPEDVLSKLIYTGKHATLPIWIQANQLATSKVMEYASQHEDEGTFAKMVVDLLPEDSILFASSSMPIRDVDTYFLKTSKNIDVLSNRGANGIDGVISTAIGVQLATEKEVTVLIGDLACLHDANALLASKYNNVKLTVVVMNNNGGGIFSYLPQKAEDTHFEDLFGTPANIDFLPFAKLFGADYQKVSDKDALRQSFLKETEFSIRFIEVITNREENLLSHRKLWSQIDEAIQHV</sequence>
<dbReference type="NCBIfam" id="TIGR00173">
    <property type="entry name" value="menD"/>
    <property type="match status" value="1"/>
</dbReference>
<feature type="domain" description="Menaquinone biosynthesis protein MenD middle" evidence="10">
    <location>
        <begin position="215"/>
        <end position="390"/>
    </location>
</feature>
<dbReference type="EC" id="2.2.1.9" evidence="7"/>
<dbReference type="Gene3D" id="3.40.50.1220">
    <property type="entry name" value="TPP-binding domain"/>
    <property type="match status" value="1"/>
</dbReference>
<evidence type="ECO:0000259" key="9">
    <source>
        <dbReference type="Pfam" id="PF02776"/>
    </source>
</evidence>
<dbReference type="OrthoDB" id="9791859at2"/>
<feature type="domain" description="Thiamine pyrophosphate enzyme N-terminal TPP-binding" evidence="9">
    <location>
        <begin position="12"/>
        <end position="124"/>
    </location>
</feature>
<comment type="catalytic activity">
    <reaction evidence="7">
        <text>isochorismate + 2-oxoglutarate + H(+) = 5-enolpyruvoyl-6-hydroxy-2-succinyl-cyclohex-3-ene-1-carboxylate + CO2</text>
        <dbReference type="Rhea" id="RHEA:25593"/>
        <dbReference type="ChEBI" id="CHEBI:15378"/>
        <dbReference type="ChEBI" id="CHEBI:16526"/>
        <dbReference type="ChEBI" id="CHEBI:16810"/>
        <dbReference type="ChEBI" id="CHEBI:29780"/>
        <dbReference type="ChEBI" id="CHEBI:58818"/>
        <dbReference type="EC" id="2.2.1.9"/>
    </reaction>
</comment>
<dbReference type="Pfam" id="PF02775">
    <property type="entry name" value="TPP_enzyme_C"/>
    <property type="match status" value="1"/>
</dbReference>
<keyword evidence="6 7" id="KW-0464">Manganese</keyword>
<dbReference type="InterPro" id="IPR004433">
    <property type="entry name" value="MenaQ_synth_MenD"/>
</dbReference>
<dbReference type="Pfam" id="PF02776">
    <property type="entry name" value="TPP_enzyme_N"/>
    <property type="match status" value="1"/>
</dbReference>
<dbReference type="GO" id="GO:0009234">
    <property type="term" value="P:menaquinone biosynthetic process"/>
    <property type="evidence" value="ECO:0007669"/>
    <property type="project" value="UniProtKB-UniRule"/>
</dbReference>
<keyword evidence="1 7" id="KW-0474">Menaquinone biosynthesis</keyword>
<evidence type="ECO:0000259" key="8">
    <source>
        <dbReference type="Pfam" id="PF02775"/>
    </source>
</evidence>
<comment type="subunit">
    <text evidence="7">Homodimer.</text>
</comment>
<dbReference type="UniPathway" id="UPA01057">
    <property type="reaction ID" value="UER00164"/>
</dbReference>
<proteinExistence type="inferred from homology"/>
<comment type="pathway">
    <text evidence="7">Quinol/quinone metabolism; menaquinone biosynthesis.</text>
</comment>
<keyword evidence="3 7" id="KW-0479">Metal-binding</keyword>
<dbReference type="CDD" id="cd07037">
    <property type="entry name" value="TPP_PYR_MenD"/>
    <property type="match status" value="1"/>
</dbReference>
<dbReference type="GO" id="GO:0030145">
    <property type="term" value="F:manganese ion binding"/>
    <property type="evidence" value="ECO:0007669"/>
    <property type="project" value="UniProtKB-UniRule"/>
</dbReference>
<dbReference type="SUPFAM" id="SSF52518">
    <property type="entry name" value="Thiamin diphosphate-binding fold (THDP-binding)"/>
    <property type="match status" value="2"/>
</dbReference>
<dbReference type="KEGG" id="paek:D3873_08455"/>
<comment type="function">
    <text evidence="7">Catalyzes the thiamine diphosphate-dependent decarboxylation of 2-oxoglutarate and the subsequent addition of the resulting succinic semialdehyde-thiamine pyrophosphate anion to isochorismate to yield 2-succinyl-5-enolpyruvyl-6-hydroxy-3-cyclohexene-1-carboxylate (SEPHCHC).</text>
</comment>
<dbReference type="Proteomes" id="UP000265725">
    <property type="component" value="Chromosome"/>
</dbReference>
<dbReference type="PANTHER" id="PTHR42916">
    <property type="entry name" value="2-SUCCINYL-5-ENOLPYRUVYL-6-HYDROXY-3-CYCLOHEXENE-1-CARBOXYLATE SYNTHASE"/>
    <property type="match status" value="1"/>
</dbReference>